<evidence type="ECO:0000313" key="2">
    <source>
        <dbReference type="EMBL" id="KDB50586.1"/>
    </source>
</evidence>
<accession>A0A059KGM4</accession>
<dbReference type="eggNOG" id="ENOG5032YR2">
    <property type="taxonomic scope" value="Bacteria"/>
</dbReference>
<keyword evidence="3" id="KW-1185">Reference proteome</keyword>
<comment type="caution">
    <text evidence="2">The sequence shown here is derived from an EMBL/GenBank/DDBJ whole genome shotgun (WGS) entry which is preliminary data.</text>
</comment>
<organism evidence="2 3">
    <name type="scientific">Sphaerotilus natans subsp. natans DSM 6575</name>
    <dbReference type="NCBI Taxonomy" id="1286631"/>
    <lineage>
        <taxon>Bacteria</taxon>
        <taxon>Pseudomonadati</taxon>
        <taxon>Pseudomonadota</taxon>
        <taxon>Betaproteobacteria</taxon>
        <taxon>Burkholderiales</taxon>
        <taxon>Sphaerotilaceae</taxon>
        <taxon>Sphaerotilus</taxon>
    </lineage>
</organism>
<dbReference type="EMBL" id="AZRA01000125">
    <property type="protein sequence ID" value="KDB50586.1"/>
    <property type="molecule type" value="Genomic_DNA"/>
</dbReference>
<dbReference type="Pfam" id="PF10106">
    <property type="entry name" value="DUF2345"/>
    <property type="match status" value="1"/>
</dbReference>
<protein>
    <recommendedName>
        <fullName evidence="1">DUF2345 domain-containing protein</fullName>
    </recommendedName>
</protein>
<dbReference type="Proteomes" id="UP000026714">
    <property type="component" value="Unassembled WGS sequence"/>
</dbReference>
<reference evidence="2 3" key="1">
    <citation type="journal article" date="2014" name="FEMS Microbiol. Ecol.">
        <title>Sphaerotilus natans encrusted with nanoball-shaped Fe(III) oxide minerals formed by nitrate-reducing mixotrophic Fe(II) oxidation.</title>
        <authorList>
            <person name="Park S."/>
            <person name="Kim D.H."/>
            <person name="Lee J.H."/>
            <person name="Hur H.G."/>
        </authorList>
    </citation>
    <scope>NUCLEOTIDE SEQUENCE [LARGE SCALE GENOMIC DNA]</scope>
    <source>
        <strain evidence="2 3">DSM 6575</strain>
    </source>
</reference>
<evidence type="ECO:0000313" key="3">
    <source>
        <dbReference type="Proteomes" id="UP000026714"/>
    </source>
</evidence>
<dbReference type="AlphaFoldDB" id="A0A059KGM4"/>
<feature type="domain" description="DUF2345" evidence="1">
    <location>
        <begin position="91"/>
        <end position="157"/>
    </location>
</feature>
<sequence length="164" mass="17751">MVREYLADSRECRVEIPGMTDGATEMLLAQIMQSIGDVSEKTEIEILPGDRVWIEFECGDQRFPVIVGYRAKNVGNRLQWRRWHHQNVEVLADDVLQLVTPKGKVRISGGGDDIEVAAASRIRASVGSSAVTVTGSSIKLEAGGSSISIDSGGVKINGATIRLN</sequence>
<proteinExistence type="predicted"/>
<gene>
    <name evidence="2" type="ORF">X805_37940</name>
</gene>
<dbReference type="InterPro" id="IPR018769">
    <property type="entry name" value="VgrG2_DUF2345"/>
</dbReference>
<evidence type="ECO:0000259" key="1">
    <source>
        <dbReference type="Pfam" id="PF10106"/>
    </source>
</evidence>
<dbReference type="STRING" id="34103.SAMN05421778_111138"/>
<name>A0A059KGM4_9BURK</name>